<dbReference type="NCBIfam" id="TIGR00113">
    <property type="entry name" value="queA"/>
    <property type="match status" value="1"/>
</dbReference>
<comment type="subunit">
    <text evidence="3 13">Monomer.</text>
</comment>
<dbReference type="UniPathway" id="UPA00392"/>
<dbReference type="InterPro" id="IPR036100">
    <property type="entry name" value="QueA_sf"/>
</dbReference>
<dbReference type="SUPFAM" id="SSF111337">
    <property type="entry name" value="QueA-like"/>
    <property type="match status" value="1"/>
</dbReference>
<dbReference type="GO" id="GO:0008616">
    <property type="term" value="P:tRNA queuosine(34) biosynthetic process"/>
    <property type="evidence" value="ECO:0007669"/>
    <property type="project" value="UniProtKB-UniRule"/>
</dbReference>
<comment type="catalytic activity">
    <reaction evidence="8 13">
        <text>7-aminomethyl-7-carbaguanosine(34) in tRNA + S-adenosyl-L-methionine = epoxyqueuosine(34) in tRNA + adenine + L-methionine + 2 H(+)</text>
        <dbReference type="Rhea" id="RHEA:32155"/>
        <dbReference type="Rhea" id="RHEA-COMP:10342"/>
        <dbReference type="Rhea" id="RHEA-COMP:18582"/>
        <dbReference type="ChEBI" id="CHEBI:15378"/>
        <dbReference type="ChEBI" id="CHEBI:16708"/>
        <dbReference type="ChEBI" id="CHEBI:57844"/>
        <dbReference type="ChEBI" id="CHEBI:59789"/>
        <dbReference type="ChEBI" id="CHEBI:82833"/>
        <dbReference type="ChEBI" id="CHEBI:194443"/>
        <dbReference type="EC" id="2.4.99.17"/>
    </reaction>
</comment>
<keyword evidence="5 13" id="KW-0808">Transferase</keyword>
<evidence type="ECO:0000256" key="10">
    <source>
        <dbReference type="ARBA" id="ARBA00066503"/>
    </source>
</evidence>
<evidence type="ECO:0000256" key="1">
    <source>
        <dbReference type="ARBA" id="ARBA00004496"/>
    </source>
</evidence>
<dbReference type="Pfam" id="PF02547">
    <property type="entry name" value="Queuosine_synth"/>
    <property type="match status" value="1"/>
</dbReference>
<reference evidence="14 15" key="1">
    <citation type="submission" date="2017-02" db="EMBL/GenBank/DDBJ databases">
        <title>Draft genome sequence of Haemophilus felis CCUG 31170 type strain.</title>
        <authorList>
            <person name="Engstrom-Jakobsson H."/>
            <person name="Salva-Serra F."/>
            <person name="Thorell K."/>
            <person name="Gonzales-Siles L."/>
            <person name="Karlsson R."/>
            <person name="Boulund F."/>
            <person name="Engstrand L."/>
            <person name="Kristiansson E."/>
            <person name="Moore E."/>
        </authorList>
    </citation>
    <scope>NUCLEOTIDE SEQUENCE [LARGE SCALE GENOMIC DNA]</scope>
    <source>
        <strain evidence="14 15">CCUG 31170</strain>
    </source>
</reference>
<keyword evidence="14" id="KW-0413">Isomerase</keyword>
<evidence type="ECO:0000256" key="9">
    <source>
        <dbReference type="ARBA" id="ARBA00061210"/>
    </source>
</evidence>
<dbReference type="FunFam" id="3.40.1780.10:FF:000001">
    <property type="entry name" value="S-adenosylmethionine:tRNA ribosyltransferase-isomerase"/>
    <property type="match status" value="1"/>
</dbReference>
<protein>
    <recommendedName>
        <fullName evidence="11 13">S-adenosylmethionine:tRNA ribosyltransferase-isomerase</fullName>
        <ecNumber evidence="10 13">2.4.99.17</ecNumber>
    </recommendedName>
    <alternativeName>
        <fullName evidence="12 13">Queuosine biosynthesis protein QueA</fullName>
    </alternativeName>
</protein>
<dbReference type="EMBL" id="MUYB01000038">
    <property type="protein sequence ID" value="OOS02214.1"/>
    <property type="molecule type" value="Genomic_DNA"/>
</dbReference>
<evidence type="ECO:0000256" key="8">
    <source>
        <dbReference type="ARBA" id="ARBA00052751"/>
    </source>
</evidence>
<keyword evidence="6 13" id="KW-0949">S-adenosyl-L-methionine</keyword>
<evidence type="ECO:0000256" key="5">
    <source>
        <dbReference type="ARBA" id="ARBA00022679"/>
    </source>
</evidence>
<keyword evidence="7 13" id="KW-0671">Queuosine biosynthesis</keyword>
<dbReference type="OrthoDB" id="9805933at2"/>
<comment type="subcellular location">
    <subcellularLocation>
        <location evidence="1 13">Cytoplasm</location>
    </subcellularLocation>
</comment>
<evidence type="ECO:0000256" key="12">
    <source>
        <dbReference type="ARBA" id="ARBA00076160"/>
    </source>
</evidence>
<dbReference type="GO" id="GO:0051075">
    <property type="term" value="F:S-adenosylmethionine:tRNA ribosyltransferase-isomerase activity"/>
    <property type="evidence" value="ECO:0007669"/>
    <property type="project" value="UniProtKB-EC"/>
</dbReference>
<dbReference type="FunFam" id="2.40.10.240:FF:000001">
    <property type="entry name" value="S-adenosylmethionine:tRNA ribosyltransferase-isomerase"/>
    <property type="match status" value="1"/>
</dbReference>
<dbReference type="Gene3D" id="2.40.10.240">
    <property type="entry name" value="QueA-like"/>
    <property type="match status" value="1"/>
</dbReference>
<evidence type="ECO:0000256" key="6">
    <source>
        <dbReference type="ARBA" id="ARBA00022691"/>
    </source>
</evidence>
<evidence type="ECO:0000313" key="15">
    <source>
        <dbReference type="Proteomes" id="UP000190023"/>
    </source>
</evidence>
<evidence type="ECO:0000256" key="2">
    <source>
        <dbReference type="ARBA" id="ARBA00004691"/>
    </source>
</evidence>
<dbReference type="GO" id="GO:0005737">
    <property type="term" value="C:cytoplasm"/>
    <property type="evidence" value="ECO:0007669"/>
    <property type="project" value="UniProtKB-SubCell"/>
</dbReference>
<keyword evidence="4 13" id="KW-0963">Cytoplasm</keyword>
<dbReference type="Proteomes" id="UP000190023">
    <property type="component" value="Unassembled WGS sequence"/>
</dbReference>
<dbReference type="AlphaFoldDB" id="A0A1T0AXU2"/>
<gene>
    <name evidence="13" type="primary">queA</name>
    <name evidence="14" type="ORF">B0188_08875</name>
</gene>
<comment type="function">
    <text evidence="13">Transfers and isomerizes the ribose moiety from AdoMet to the 7-aminomethyl group of 7-deazaguanine (preQ1-tRNA) to give epoxyqueuosine (oQ-tRNA).</text>
</comment>
<sequence length="363" mass="40305">MRLADFYFDLPDELIARYPKSDRKSSRLLQLNGETGALSHGVFADVLELVNVGDLLIFNNTRVIPARMFGRKESGGKVEVLVERMLDDRRCLAHIRSSKAPKAGATLFLGEDKLGESKGVKMLMLARHDNLFELELSDAQLSLLDVLQQIGHMPLPPYIDRPDEAADQERYQTVYNKVPGAVAAPTAGLHFDDELLAQLKAKGVNFAFVTLHVGAGTFQPVRVEHIEDHKMHAEYVEVSQEVCDAIIATKQAGKRVIAVGTTSVRSVETAALASIEQGSDALIRPYFSDTSIFLYPSKKFHIVDGLITNFHLPESTLIMLVSAFAGYQHTMRAYQCAVENRYRFFSYGDAMFITKNPNVNGLA</sequence>
<dbReference type="NCBIfam" id="NF001140">
    <property type="entry name" value="PRK00147.1"/>
    <property type="match status" value="1"/>
</dbReference>
<comment type="similarity">
    <text evidence="9 13">Belongs to the QueA family.</text>
</comment>
<dbReference type="PANTHER" id="PTHR30307:SF0">
    <property type="entry name" value="S-ADENOSYLMETHIONINE:TRNA RIBOSYLTRANSFERASE-ISOMERASE"/>
    <property type="match status" value="1"/>
</dbReference>
<evidence type="ECO:0000313" key="14">
    <source>
        <dbReference type="EMBL" id="OOS02214.1"/>
    </source>
</evidence>
<dbReference type="InterPro" id="IPR003699">
    <property type="entry name" value="QueA"/>
</dbReference>
<evidence type="ECO:0000256" key="13">
    <source>
        <dbReference type="HAMAP-Rule" id="MF_00113"/>
    </source>
</evidence>
<dbReference type="Gene3D" id="3.40.1780.10">
    <property type="entry name" value="QueA-like"/>
    <property type="match status" value="1"/>
</dbReference>
<dbReference type="InterPro" id="IPR042119">
    <property type="entry name" value="QueA_dom2"/>
</dbReference>
<dbReference type="InterPro" id="IPR042118">
    <property type="entry name" value="QueA_dom1"/>
</dbReference>
<organism evidence="14 15">
    <name type="scientific">[Haemophilus] felis</name>
    <dbReference type="NCBI Taxonomy" id="123822"/>
    <lineage>
        <taxon>Bacteria</taxon>
        <taxon>Pseudomonadati</taxon>
        <taxon>Pseudomonadota</taxon>
        <taxon>Gammaproteobacteria</taxon>
        <taxon>Pasteurellales</taxon>
        <taxon>Pasteurellaceae</taxon>
    </lineage>
</organism>
<evidence type="ECO:0000256" key="3">
    <source>
        <dbReference type="ARBA" id="ARBA00011245"/>
    </source>
</evidence>
<comment type="pathway">
    <text evidence="2 13">tRNA modification; tRNA-queuosine biosynthesis.</text>
</comment>
<evidence type="ECO:0000256" key="11">
    <source>
        <dbReference type="ARBA" id="ARBA00069325"/>
    </source>
</evidence>
<evidence type="ECO:0000256" key="7">
    <source>
        <dbReference type="ARBA" id="ARBA00022785"/>
    </source>
</evidence>
<dbReference type="PANTHER" id="PTHR30307">
    <property type="entry name" value="S-ADENOSYLMETHIONINE:TRNA RIBOSYLTRANSFERASE-ISOMERASE"/>
    <property type="match status" value="1"/>
</dbReference>
<keyword evidence="15" id="KW-1185">Reference proteome</keyword>
<accession>A0A1T0AXU2</accession>
<name>A0A1T0AXU2_9PAST</name>
<dbReference type="EC" id="2.4.99.17" evidence="10 13"/>
<evidence type="ECO:0000256" key="4">
    <source>
        <dbReference type="ARBA" id="ARBA00022490"/>
    </source>
</evidence>
<dbReference type="HAMAP" id="MF_00113">
    <property type="entry name" value="QueA"/>
    <property type="match status" value="1"/>
</dbReference>
<comment type="caution">
    <text evidence="14">The sequence shown here is derived from an EMBL/GenBank/DDBJ whole genome shotgun (WGS) entry which is preliminary data.</text>
</comment>
<proteinExistence type="inferred from homology"/>
<dbReference type="STRING" id="123822.B0188_08875"/>